<dbReference type="SUPFAM" id="SSF53474">
    <property type="entry name" value="alpha/beta-Hydrolases"/>
    <property type="match status" value="1"/>
</dbReference>
<evidence type="ECO:0000313" key="1">
    <source>
        <dbReference type="EMBL" id="MFC3105055.1"/>
    </source>
</evidence>
<keyword evidence="2" id="KW-1185">Reference proteome</keyword>
<organism evidence="1 2">
    <name type="scientific">Salinisphaera aquimarina</name>
    <dbReference type="NCBI Taxonomy" id="2094031"/>
    <lineage>
        <taxon>Bacteria</taxon>
        <taxon>Pseudomonadati</taxon>
        <taxon>Pseudomonadota</taxon>
        <taxon>Gammaproteobacteria</taxon>
        <taxon>Salinisphaerales</taxon>
        <taxon>Salinisphaeraceae</taxon>
        <taxon>Salinisphaera</taxon>
    </lineage>
</organism>
<dbReference type="Proteomes" id="UP001595462">
    <property type="component" value="Unassembled WGS sequence"/>
</dbReference>
<protein>
    <recommendedName>
        <fullName evidence="3">Serine aminopeptidase S33 domain-containing protein</fullName>
    </recommendedName>
</protein>
<evidence type="ECO:0008006" key="3">
    <source>
        <dbReference type="Google" id="ProtNLM"/>
    </source>
</evidence>
<accession>A0ABV7ETE1</accession>
<dbReference type="InterPro" id="IPR029058">
    <property type="entry name" value="AB_hydrolase_fold"/>
</dbReference>
<gene>
    <name evidence="1" type="ORF">ACFOSU_14330</name>
</gene>
<dbReference type="Gene3D" id="3.40.50.1820">
    <property type="entry name" value="alpha/beta hydrolase"/>
    <property type="match status" value="1"/>
</dbReference>
<evidence type="ECO:0000313" key="2">
    <source>
        <dbReference type="Proteomes" id="UP001595462"/>
    </source>
</evidence>
<comment type="caution">
    <text evidence="1">The sequence shown here is derived from an EMBL/GenBank/DDBJ whole genome shotgun (WGS) entry which is preliminary data.</text>
</comment>
<reference evidence="2" key="1">
    <citation type="journal article" date="2019" name="Int. J. Syst. Evol. Microbiol.">
        <title>The Global Catalogue of Microorganisms (GCM) 10K type strain sequencing project: providing services to taxonomists for standard genome sequencing and annotation.</title>
        <authorList>
            <consortium name="The Broad Institute Genomics Platform"/>
            <consortium name="The Broad Institute Genome Sequencing Center for Infectious Disease"/>
            <person name="Wu L."/>
            <person name="Ma J."/>
        </authorList>
    </citation>
    <scope>NUCLEOTIDE SEQUENCE [LARGE SCALE GENOMIC DNA]</scope>
    <source>
        <strain evidence="2">KCTC 52640</strain>
    </source>
</reference>
<name>A0ABV7ETE1_9GAMM</name>
<dbReference type="RefSeq" id="WP_380690612.1">
    <property type="nucleotide sequence ID" value="NZ_JBHRSS010000006.1"/>
</dbReference>
<dbReference type="EMBL" id="JBHRSS010000006">
    <property type="protein sequence ID" value="MFC3105055.1"/>
    <property type="molecule type" value="Genomic_DNA"/>
</dbReference>
<proteinExistence type="predicted"/>
<sequence>MDTAITFGSDNQLVGIVSRPDLERRVDVGAPGIVFLNAGIDHRVGPRGLYVALSRWFVEAGYPTIRFDYGGLGESRSAARTGQDDTVDAAVSECSAAATRLGQQSGCERFVVCGLCSGAHDAYRMAMKDERVVGMILIDGYAYPTARFRRIYYLQRILSPRRWRNLFRRIAARLSRRAGSSGDAPVMDAVDDLTFSDLPSRDQLAADLRRLVARQVKLCFVYSGGARDEYNYQSQFADAFPDVDFGDCLQEHFMPAADHTISRVSDRRELIDKLLGWIGDAVSPKRAPR</sequence>